<name>A0A089NGX6_PARUN</name>
<evidence type="ECO:0000256" key="9">
    <source>
        <dbReference type="ARBA" id="ARBA00023136"/>
    </source>
</evidence>
<geneLocation type="mitochondrion" evidence="14"/>
<keyword evidence="5 12" id="KW-0812">Transmembrane</keyword>
<dbReference type="InterPro" id="IPR000568">
    <property type="entry name" value="ATP_synth_F0_asu"/>
</dbReference>
<feature type="transmembrane region" description="Helical" evidence="12">
    <location>
        <begin position="80"/>
        <end position="99"/>
    </location>
</feature>
<feature type="transmembrane region" description="Helical" evidence="12">
    <location>
        <begin position="29"/>
        <end position="47"/>
    </location>
</feature>
<evidence type="ECO:0000313" key="14">
    <source>
        <dbReference type="EMBL" id="AIQ85134.1"/>
    </source>
</evidence>
<evidence type="ECO:0000256" key="7">
    <source>
        <dbReference type="ARBA" id="ARBA00022989"/>
    </source>
</evidence>
<evidence type="ECO:0000256" key="12">
    <source>
        <dbReference type="SAM" id="Phobius"/>
    </source>
</evidence>
<dbReference type="Pfam" id="PF00119">
    <property type="entry name" value="ATP-synt_A"/>
    <property type="match status" value="1"/>
</dbReference>
<keyword evidence="6" id="KW-0375">Hydrogen ion transport</keyword>
<evidence type="ECO:0000256" key="4">
    <source>
        <dbReference type="ARBA" id="ARBA00022547"/>
    </source>
</evidence>
<gene>
    <name evidence="14" type="primary">ATP6</name>
    <name evidence="13" type="synonym">atp6</name>
</gene>
<comment type="subcellular location">
    <subcellularLocation>
        <location evidence="1">Membrane</location>
        <topology evidence="1">Multi-pass membrane protein</topology>
    </subcellularLocation>
</comment>
<feature type="transmembrane region" description="Helical" evidence="12">
    <location>
        <begin position="53"/>
        <end position="73"/>
    </location>
</feature>
<protein>
    <recommendedName>
        <fullName evidence="11">F-ATPase protein 6</fullName>
    </recommendedName>
</protein>
<keyword evidence="9 12" id="KW-0472">Membrane</keyword>
<feature type="transmembrane region" description="Helical" evidence="12">
    <location>
        <begin position="137"/>
        <end position="159"/>
    </location>
</feature>
<dbReference type="PROSITE" id="PS00449">
    <property type="entry name" value="ATPASE_A"/>
    <property type="match status" value="1"/>
</dbReference>
<dbReference type="InterPro" id="IPR035908">
    <property type="entry name" value="F0_ATP_A_sf"/>
</dbReference>
<dbReference type="EMBL" id="KM216010">
    <property type="protein sequence ID" value="AIQ85134.1"/>
    <property type="molecule type" value="Genomic_DNA"/>
</dbReference>
<evidence type="ECO:0000256" key="11">
    <source>
        <dbReference type="ARBA" id="ARBA00032954"/>
    </source>
</evidence>
<sequence length="199" mass="22762">MTNVYFLDIFMFVFVLQFLFYLKDSLLGVLVSEFLGSLSLVFGYSGVLPLSSVISVFTFLVLLTCCFGGYFVYSFCPCGMVEFTFVYAVVAWLSTLLTFMSGEKFSVYVAKLGDSFLKTFSMLLVELVSEVSRPLALTVRLTVNILVGHMISMMLFSLLELYLGIFYVWVVVFAIMMECFVFFIQSYIFSRLIFLYLNE</sequence>
<dbReference type="InterPro" id="IPR023011">
    <property type="entry name" value="ATP_synth_F0_asu_AS"/>
</dbReference>
<evidence type="ECO:0000256" key="5">
    <source>
        <dbReference type="ARBA" id="ARBA00022692"/>
    </source>
</evidence>
<dbReference type="EMBL" id="KM067271">
    <property type="protein sequence ID" value="AIM58802.1"/>
    <property type="molecule type" value="Genomic_DNA"/>
</dbReference>
<keyword evidence="3" id="KW-0813">Transport</keyword>
<keyword evidence="10" id="KW-0066">ATP synthesis</keyword>
<dbReference type="AlphaFoldDB" id="A0A089NGX6"/>
<proteinExistence type="inferred from homology"/>
<comment type="similarity">
    <text evidence="2">Belongs to the ATPase A chain family.</text>
</comment>
<dbReference type="PANTHER" id="PTHR11410">
    <property type="entry name" value="ATP SYNTHASE SUBUNIT A"/>
    <property type="match status" value="1"/>
</dbReference>
<dbReference type="Gene3D" id="1.20.120.220">
    <property type="entry name" value="ATP synthase, F0 complex, subunit A"/>
    <property type="match status" value="1"/>
</dbReference>
<keyword evidence="4" id="KW-0138">CF(0)</keyword>
<keyword evidence="14" id="KW-0496">Mitochondrion</keyword>
<keyword evidence="7 12" id="KW-1133">Transmembrane helix</keyword>
<dbReference type="CTD" id="4508"/>
<evidence type="ECO:0000256" key="6">
    <source>
        <dbReference type="ARBA" id="ARBA00022781"/>
    </source>
</evidence>
<organism evidence="14">
    <name type="scientific">Parascaris univalens</name>
    <name type="common">Nematode worm</name>
    <dbReference type="NCBI Taxonomy" id="6257"/>
    <lineage>
        <taxon>Eukaryota</taxon>
        <taxon>Metazoa</taxon>
        <taxon>Ecdysozoa</taxon>
        <taxon>Nematoda</taxon>
        <taxon>Chromadorea</taxon>
        <taxon>Rhabditida</taxon>
        <taxon>Spirurina</taxon>
        <taxon>Ascaridomorpha</taxon>
        <taxon>Ascaridoidea</taxon>
        <taxon>Ascarididae</taxon>
        <taxon>Parascaris</taxon>
    </lineage>
</organism>
<reference evidence="13" key="1">
    <citation type="journal article" date="2014" name="Parasit. Vectors">
        <title>The mitochondrial genome of Parascaris univalens - implications for a "forgotten" parasite.</title>
        <authorList>
            <person name="Jabbar A."/>
            <person name="Littlewood D.T."/>
            <person name="Mohandas N."/>
            <person name="Briscoe A.G."/>
            <person name="Foster P.G."/>
            <person name="Muller F."/>
            <person name="von Samson-Himmelstjerna G."/>
            <person name="Jex A.R."/>
            <person name="Gasser R.B."/>
        </authorList>
    </citation>
    <scope>NUCLEOTIDE SEQUENCE</scope>
</reference>
<dbReference type="GO" id="GO:0046933">
    <property type="term" value="F:proton-transporting ATP synthase activity, rotational mechanism"/>
    <property type="evidence" value="ECO:0007669"/>
    <property type="project" value="TreeGrafter"/>
</dbReference>
<evidence type="ECO:0000313" key="13">
    <source>
        <dbReference type="EMBL" id="AIM58802.1"/>
    </source>
</evidence>
<evidence type="ECO:0000256" key="10">
    <source>
        <dbReference type="ARBA" id="ARBA00023310"/>
    </source>
</evidence>
<accession>A0A089NGX6</accession>
<feature type="transmembrane region" description="Helical" evidence="12">
    <location>
        <begin position="165"/>
        <end position="189"/>
    </location>
</feature>
<dbReference type="InterPro" id="IPR045083">
    <property type="entry name" value="ATP_synth_F0_asu_bact/mt"/>
</dbReference>
<evidence type="ECO:0000256" key="8">
    <source>
        <dbReference type="ARBA" id="ARBA00023065"/>
    </source>
</evidence>
<dbReference type="GO" id="GO:0045259">
    <property type="term" value="C:proton-transporting ATP synthase complex"/>
    <property type="evidence" value="ECO:0007669"/>
    <property type="project" value="UniProtKB-KW"/>
</dbReference>
<dbReference type="GeneID" id="20357336"/>
<evidence type="ECO:0000256" key="1">
    <source>
        <dbReference type="ARBA" id="ARBA00004141"/>
    </source>
</evidence>
<evidence type="ECO:0000256" key="2">
    <source>
        <dbReference type="ARBA" id="ARBA00006810"/>
    </source>
</evidence>
<evidence type="ECO:0000256" key="3">
    <source>
        <dbReference type="ARBA" id="ARBA00022448"/>
    </source>
</evidence>
<keyword evidence="8" id="KW-0406">Ion transport</keyword>
<dbReference type="RefSeq" id="YP_009058871.1">
    <property type="nucleotide sequence ID" value="NC_024884.1"/>
</dbReference>
<feature type="transmembrane region" description="Helical" evidence="12">
    <location>
        <begin position="6"/>
        <end position="22"/>
    </location>
</feature>
<dbReference type="SUPFAM" id="SSF81336">
    <property type="entry name" value="F1F0 ATP synthase subunit A"/>
    <property type="match status" value="1"/>
</dbReference>
<reference evidence="14" key="2">
    <citation type="journal article" date="2014" name="Parasitol. Res.">
        <title>Parascaris univalens-a victim of large-scale misidentification?</title>
        <authorList>
            <person name="Nielsen M.K."/>
            <person name="Wang J."/>
            <person name="Davis R."/>
            <person name="Bellaw J.L."/>
            <person name="Lyons E.T."/>
            <person name="Lear T.L."/>
            <person name="Goday C."/>
        </authorList>
    </citation>
    <scope>NUCLEOTIDE SEQUENCE</scope>
    <source>
        <strain evidence="14">North American</strain>
    </source>
</reference>
<dbReference type="PANTHER" id="PTHR11410:SF0">
    <property type="entry name" value="ATP SYNTHASE SUBUNIT A"/>
    <property type="match status" value="1"/>
</dbReference>